<comment type="caution">
    <text evidence="3">The sequence shown here is derived from an EMBL/GenBank/DDBJ whole genome shotgun (WGS) entry which is preliminary data.</text>
</comment>
<accession>A0A395SK29</accession>
<evidence type="ECO:0000259" key="2">
    <source>
        <dbReference type="Pfam" id="PF20253"/>
    </source>
</evidence>
<dbReference type="InterPro" id="IPR016864">
    <property type="entry name" value="UCP028035"/>
</dbReference>
<name>A0A395SK29_FUSSP</name>
<dbReference type="PIRSF" id="PIRSF028035">
    <property type="entry name" value="UCP028035"/>
    <property type="match status" value="1"/>
</dbReference>
<evidence type="ECO:0000313" key="3">
    <source>
        <dbReference type="EMBL" id="RGP72429.1"/>
    </source>
</evidence>
<proteinExistence type="predicted"/>
<dbReference type="STRING" id="5514.A0A395SK29"/>
<dbReference type="AlphaFoldDB" id="A0A395SK29"/>
<feature type="region of interest" description="Disordered" evidence="1">
    <location>
        <begin position="741"/>
        <end position="812"/>
    </location>
</feature>
<evidence type="ECO:0000313" key="4">
    <source>
        <dbReference type="Proteomes" id="UP000266152"/>
    </source>
</evidence>
<organism evidence="3 4">
    <name type="scientific">Fusarium sporotrichioides</name>
    <dbReference type="NCBI Taxonomy" id="5514"/>
    <lineage>
        <taxon>Eukaryota</taxon>
        <taxon>Fungi</taxon>
        <taxon>Dikarya</taxon>
        <taxon>Ascomycota</taxon>
        <taxon>Pezizomycotina</taxon>
        <taxon>Sordariomycetes</taxon>
        <taxon>Hypocreomycetidae</taxon>
        <taxon>Hypocreales</taxon>
        <taxon>Nectriaceae</taxon>
        <taxon>Fusarium</taxon>
    </lineage>
</organism>
<dbReference type="PANTHER" id="PTHR38795:SF1">
    <property type="entry name" value="DUF6604 DOMAIN-CONTAINING PROTEIN"/>
    <property type="match status" value="1"/>
</dbReference>
<feature type="compositionally biased region" description="Basic residues" evidence="1">
    <location>
        <begin position="177"/>
        <end position="200"/>
    </location>
</feature>
<sequence length="967" mass="109177">MASYSLYEKYKKDTQLFLFWLANESKWLFLSNRNNPSPTPQTPQIDINGPLNVNGLVPRARYLVSLHQQVPHFIFSALNSAIAKRNTATASYRVHQGATVDPAQAASNASHQHFTNILQQCFDILGGAGWTNSTQDTNDPSIRDLEDELSSRFKALNVQNNDASSEEEEEATSSRPRQQRKPGKGKGKKKGKSKKAKGKQPAKEPVVHEEISMESLRNLDGQDAMAANYLVAVHSAAQQWIELRWFIQCLWREVAYDELNSAVAAATSKVAVSMVQRTNAAMLADFPGNGSYPTIVRALARGDVEHAHGTFVINLDSETGTRTIQDIQEQFLYNIYKALKDFLVDFRHTRSGRPSRNMKKRFGNWDPAAILMNLSHDERLAWRRIYIIKWLYDLVNVSSAAQLKSNRALTRPRNLEDVNWAGGDRRTIFGLNEFAADITRMAMQDSKSRVDDLIQPHHVFQLQCIVDSFTVSRGWMIPMDDDHDIGGPSNFQATRDINLFLDREKIFVSGGFPLSAQSMAGTLQDTCEDFPIHRTLLIDILRSEEAFVNCLGEHVYATGEVYARAKPQFRDLWDGIEPSQFGAVDANGLHKYSPYLCGAGLEEALSISYKQMMWLWQQMRETLLIMHIYKFLKQRQYFDEPIPFWEALAVLFKKGVFRTHANERTSGGEALQTLLESQQTIGPHGGQNIHEFFNVARCHNFNRESVLSAYRKADWNFEQVGFPDVSSEEDLSILRSLGSEWLPVSEPGDDEQDQGQEATPSGPAEGTEGAGAEAAEQMATTETTTQGAVDDPTTPGPGPGLDRPRSNPMPNVEYRNRDIINWSFLDFLDDVRGFSEPVPLRPLSGLNYPLITRQILDTFNQIEDSLRQARNPLYTRYRDSTAQDYHRGARGGNLNERGSMFLTALSLYRTPEEEAKGQVMDPAAKQFLRFTADALAFENRKIFQFTYWADITRHALRAAQNDDDQDG</sequence>
<dbReference type="Pfam" id="PF20253">
    <property type="entry name" value="DUF6604"/>
    <property type="match status" value="1"/>
</dbReference>
<dbReference type="EMBL" id="PXOF01000034">
    <property type="protein sequence ID" value="RGP72429.1"/>
    <property type="molecule type" value="Genomic_DNA"/>
</dbReference>
<protein>
    <recommendedName>
        <fullName evidence="2">DUF6604 domain-containing protein</fullName>
    </recommendedName>
</protein>
<feature type="domain" description="DUF6604" evidence="2">
    <location>
        <begin position="9"/>
        <end position="282"/>
    </location>
</feature>
<dbReference type="InterPro" id="IPR046539">
    <property type="entry name" value="DUF6604"/>
</dbReference>
<dbReference type="PANTHER" id="PTHR38795">
    <property type="entry name" value="DUF6604 DOMAIN-CONTAINING PROTEIN"/>
    <property type="match status" value="1"/>
</dbReference>
<gene>
    <name evidence="3" type="ORF">FSPOR_2640</name>
</gene>
<feature type="region of interest" description="Disordered" evidence="1">
    <location>
        <begin position="157"/>
        <end position="207"/>
    </location>
</feature>
<feature type="compositionally biased region" description="Low complexity" evidence="1">
    <location>
        <begin position="764"/>
        <end position="793"/>
    </location>
</feature>
<dbReference type="Proteomes" id="UP000266152">
    <property type="component" value="Unassembled WGS sequence"/>
</dbReference>
<evidence type="ECO:0000256" key="1">
    <source>
        <dbReference type="SAM" id="MobiDB-lite"/>
    </source>
</evidence>
<reference evidence="3 4" key="1">
    <citation type="journal article" date="2018" name="PLoS Pathog.">
        <title>Evolution of structural diversity of trichothecenes, a family of toxins produced by plant pathogenic and entomopathogenic fungi.</title>
        <authorList>
            <person name="Proctor R.H."/>
            <person name="McCormick S.P."/>
            <person name="Kim H.S."/>
            <person name="Cardoza R.E."/>
            <person name="Stanley A.M."/>
            <person name="Lindo L."/>
            <person name="Kelly A."/>
            <person name="Brown D.W."/>
            <person name="Lee T."/>
            <person name="Vaughan M.M."/>
            <person name="Alexander N.J."/>
            <person name="Busman M."/>
            <person name="Gutierrez S."/>
        </authorList>
    </citation>
    <scope>NUCLEOTIDE SEQUENCE [LARGE SCALE GENOMIC DNA]</scope>
    <source>
        <strain evidence="3 4">NRRL 3299</strain>
    </source>
</reference>
<keyword evidence="4" id="KW-1185">Reference proteome</keyword>